<dbReference type="Pfam" id="PF18276">
    <property type="entry name" value="TcA_TcB_BD"/>
    <property type="match status" value="1"/>
</dbReference>
<comment type="caution">
    <text evidence="6">The sequence shown here is derived from an EMBL/GenBank/DDBJ whole genome shotgun (WGS) entry which is preliminary data.</text>
</comment>
<evidence type="ECO:0000313" key="6">
    <source>
        <dbReference type="EMBL" id="GAB1312051.1"/>
    </source>
</evidence>
<feature type="domain" description="Tc toxin complex TcA C-terminal TcB-binding" evidence="3">
    <location>
        <begin position="2664"/>
        <end position="2954"/>
    </location>
</feature>
<feature type="domain" description="Neuraminidase-like" evidence="4">
    <location>
        <begin position="1686"/>
        <end position="1843"/>
    </location>
</feature>
<dbReference type="InterPro" id="IPR041079">
    <property type="entry name" value="Neuraminidase-like"/>
</dbReference>
<evidence type="ECO:0000256" key="2">
    <source>
        <dbReference type="SAM" id="MobiDB-lite"/>
    </source>
</evidence>
<sequence>MTSTGGAMPTAETDKPSTEAAKFLANSSIAKFLAANITKELLGRLERIAKPSPSTETPILSLSAAIDAALEAGRLSASDVANLRFIKAVYSFTENVGPSDARLVVCGWMLEKLSQPEATKPLLERLAEVLFPKADLDETAAKAPAGVTVAALKSVGTALYNAEPLTVLLVLVRWVDFYVSPGAGRNVERITKAAEHILSAMVQGGLEMGASELLASVRALKLEATEEELRDAVDLVASLKSLSRLAEDPEHVLLLFNQRYQSVRQISQTAKGQFTADMLKVGMERDSAFKIHDCATHVDCWNEHLWLELMQARRAGFIPIEPRSPKEAAGEPDGGRPGTLRNNLTDIFLLEDTACEMCCSVTSLSAYFADLLGMLDAIRAPSGATLLAVLSERRPDLRKLELSCANAQTLIPYIALVNEVLESFIRYNAKPRLASTQAWWGSVRTYNTPEQPEGSADGHSAEPVYRPGNTDYEVYTIVSKQMFPFAVFPYNQARDAIAQYFATFKVSMQELLQVFGAPDLLLQDLAPAVLNPAAGDASAVMLRQRLARGAEEVLERQHTAEVLGLQQADFAAITGETFFPGWLADILTASSSVKGAAVDRGCPWDAATLWGYKAKPGSEQTPVELMLDITHGTGLSFIKRQLMARSGLTFQDVLDLVQTQYLGHHLVITNDRGAADFDNSLEKLRLLSYAAQPPFQPLTEDICFALQSFMRLQAKLRWPTKQLDAAIFCLRNKEMAMSPTTTRTGSDRAPSTSAPPRLAELLSISPFVVRGIASLVMLSDLTGIEPAALLPLWGPIDSFGNKSLLHRRFLTPAAGEVDALFKIPASGRYFLVGSGTTPLYQHRAGVCASLEWPLEHIDSLLGVTCLEDADLDVDTLSILYRHVLLCRILAVPPSEAGRFLPLFFDKTPGDPLATPTATLAAIRRWKTLLDGGWTLQSLTKVLQPPPVTDSALESEGLRIAAAIRDGARELRKSLPFVYAGKSPTVEDVADSAAHAFDAATAKLVTEFVEGTQVQSETISMDKGDVQKLLEAAKKWPRKLSTIPEFGNKDVHRVEFKLTGILTAVEKEEIKNAVLPASVKDVLAKLITRSLEPQKLIRTRFNAPEASPNILLQDYPPTKLPAESSREPTEAEQMEAEMQVRERRRAFVDLASPTIVQDRLETLIINAVMGLVPNLDASMVSVLVSNIVQVPPSTSQVNSKPISAMAALQELTELGRATPSPLSEDSPDAYFTPSTTDLFTLEYVSSKEDSGLIRLTVNGLEVPFNTATNTFKPFRMTGGQPCHLQATFPLSRLRWCTPKVLKSTFTAESLLAATTTRRAAHISAAITRVASICQTLQLTAEEVEYLSLASSKVGTKPATDVATAESGTLAVDLNAPTLGDLVCLHQYRDLRDSSRAASSSSTKTKSSSGRSLVSLFSWLSAADAPTSEVLASEVAACTGWKVKRLSQALAARFPSELYSNAARAAALRLPSTLLALQAVMRLDERLAAVSGIAAQPSMSMLFNLAQPRRTLGADDTGVAKSLHTRLGPAQRNMAQDQLMENQRRALVGFLLQQGYVRDLGIGNADGLFEYFLIDVQMGPQLRTSRIKQAISSVQLFVQRCLLGLESQVPRGVVRRERWEWMQQYSLWEAHRKLFLYPENWLDPTLRDDKSHLFEEFEATLMQKDLNLATFLEGIKAYVYGLNDISSLEVVSYLHEPQPGIADVFHLFGRTRAAPYGFYYRTLTVLRYGPGGELFWRPWKKIDMDIPLVDSEWDGRRLDEAGTYLLPLLNRGRLYLFMPQIQPKTLAQGTGVVKATKFEDLRTTDISSTTPQNDWEVTMGWTELMSGSWAPKRMCAGALTIKADAASAGEFRIDPILMVNNYLSLAVSHSSKQSGAATVFGAFAFGEGHIGKLKNHDGLDAPNRLFPTSFQRITVDLAAPEGKAGYNLMALRTDRDPHKGGDRDTTGRAEVAWVPAALDAHISAGDKKTSPLPQKPVASITWTLAPSSSGQNFTGLVLSVKHSDGSGLSYFNVPKSSLLTTWWSADKLRDEMDLSVLDHTFSRNLMQAAADPTDPLTAVFATLRRSTAEHGTEAFGARKGHTSHELGQPSALYNWEIGLHTVLLAVDRLFATQQFEEALQVARLVFDPTVDGDVERLVKRVTTQKPGDSSGKPTETVEVVVSPLVSSAEALLDPDQASKTTMAVETRPTKSCWRFPPFQDMAAQIAAAKGEVPVDMNQLATILGPAVLERRSHGALVHAAARGRPQAYMKWIIMKYAEILIASGDVHFRQGTLESLPLATQRYVEAAHVLGPAPPKVPQLGKRKGSGFSYDGLKQKDIKFELGLPFSAELRRVEGATRPDETDPRGEKVVCFLRTAYFCVPLNPKLKQLRDLVTERLFNIRNMLDIQGRPVTYSLVEPLIDPGALMALSGGQRGGAGFSDALAMVMGQRESPLPRQRFDVLVQRALELCSELRGLGERMLSAVERKEGEAFALLRAKYTTAIHRLMLDIKNTQLSEAQQAIEALQLNRESQESQLAFYLELMGEPSSRIPKSQAEPWYDIEQDIEPVNQNDDMRRSRYEKEEMDKAATALTLNAVSAGVDGLVAALSAIPTATLNVQPMGIGMSVSAGGSNMASVVQAGSAAIKVGAMIIADQGTQAGRKAQLVRQLQERRLQANLRGREIKAIDQQIEIQKTRVRSAVKEVELQQAEIDDAVQMEAWYRTKYSGEQLYGWMEKQLRGLYYQAYTLALGAARRAESALSFEQGRNVALLRPGGYWDASRDGLLAADHLYLDLKRLENAQLEGRGHDYEVTKTVSLSQLDPLALLRLRLTGSTTFTIPEMAYDMDFPGHYIRRIRSVAVSMPAVVGPYSGVNATLTLLQHKYRVSQYGASTGDEYAASGAAPAHEAFRTDHVPISSVAISSGANDAGVFELAFSGPRYMPFEGAGAISTWRLELPGALRRFDYETISDVLLHVRYTAREGGVCLRAAANAAIRTATQVAAASAAAGGEGGLWAMWDLKNDFANQWYGFGAQLAALKNKNDAETEAVMGLGGLRERLPYWTQQGNGAAPVQVRSVALVSRDATLVDGMKLSAAADRKDGGSQPEQKWDADAVGDWRLRTRSQLSDSERKLHGWEIRATSSVLGEKGVLDGVYLLVRYVLVGSK</sequence>
<evidence type="ECO:0000259" key="5">
    <source>
        <dbReference type="Pfam" id="PF20220"/>
    </source>
</evidence>
<dbReference type="InterPro" id="IPR040840">
    <property type="entry name" value="TcA_TcB_BD"/>
</dbReference>
<feature type="domain" description="ABC toxin N-terminal" evidence="5">
    <location>
        <begin position="1535"/>
        <end position="1656"/>
    </location>
</feature>
<evidence type="ECO:0000259" key="4">
    <source>
        <dbReference type="Pfam" id="PF18413"/>
    </source>
</evidence>
<proteinExistence type="predicted"/>
<dbReference type="RefSeq" id="XP_070913784.1">
    <property type="nucleotide sequence ID" value="XM_071057683.1"/>
</dbReference>
<dbReference type="GeneID" id="98173006"/>
<dbReference type="InterPro" id="IPR046839">
    <property type="entry name" value="ABC_toxin_N"/>
</dbReference>
<organism evidence="6 7">
    <name type="scientific">Madurella fahalii</name>
    <dbReference type="NCBI Taxonomy" id="1157608"/>
    <lineage>
        <taxon>Eukaryota</taxon>
        <taxon>Fungi</taxon>
        <taxon>Dikarya</taxon>
        <taxon>Ascomycota</taxon>
        <taxon>Pezizomycotina</taxon>
        <taxon>Sordariomycetes</taxon>
        <taxon>Sordariomycetidae</taxon>
        <taxon>Sordariales</taxon>
        <taxon>Sordariales incertae sedis</taxon>
        <taxon>Madurella</taxon>
    </lineage>
</organism>
<keyword evidence="7" id="KW-1185">Reference proteome</keyword>
<dbReference type="Pfam" id="PF18413">
    <property type="entry name" value="Neuraminidase"/>
    <property type="match status" value="1"/>
</dbReference>
<accession>A0ABQ0G2Q7</accession>
<evidence type="ECO:0000313" key="7">
    <source>
        <dbReference type="Proteomes" id="UP001628179"/>
    </source>
</evidence>
<dbReference type="Pfam" id="PF20220">
    <property type="entry name" value="ABC_toxin_N"/>
    <property type="match status" value="1"/>
</dbReference>
<keyword evidence="1" id="KW-0175">Coiled coil</keyword>
<reference evidence="6 7" key="1">
    <citation type="submission" date="2024-09" db="EMBL/GenBank/DDBJ databases">
        <title>Itraconazole resistance in Madurella fahalii resulting from another homologue of gene encoding cytochrome P450 14-alpha sterol demethylase (CYP51).</title>
        <authorList>
            <person name="Yoshioka I."/>
            <person name="Fahal A.H."/>
            <person name="Kaneko S."/>
            <person name="Yaguchi T."/>
        </authorList>
    </citation>
    <scope>NUCLEOTIDE SEQUENCE [LARGE SCALE GENOMIC DNA]</scope>
    <source>
        <strain evidence="6 7">IFM 68171</strain>
    </source>
</reference>
<protein>
    <submittedName>
        <fullName evidence="6">BTB domain-containing protein</fullName>
    </submittedName>
</protein>
<feature type="coiled-coil region" evidence="1">
    <location>
        <begin position="2485"/>
        <end position="2519"/>
    </location>
</feature>
<name>A0ABQ0G2Q7_9PEZI</name>
<gene>
    <name evidence="6" type="ORF">MFIFM68171_02261</name>
</gene>
<evidence type="ECO:0000259" key="3">
    <source>
        <dbReference type="Pfam" id="PF18276"/>
    </source>
</evidence>
<evidence type="ECO:0000256" key="1">
    <source>
        <dbReference type="SAM" id="Coils"/>
    </source>
</evidence>
<dbReference type="Proteomes" id="UP001628179">
    <property type="component" value="Unassembled WGS sequence"/>
</dbReference>
<feature type="region of interest" description="Disordered" evidence="2">
    <location>
        <begin position="1111"/>
        <end position="1130"/>
    </location>
</feature>
<dbReference type="EMBL" id="BAAFSV010000001">
    <property type="protein sequence ID" value="GAB1312051.1"/>
    <property type="molecule type" value="Genomic_DNA"/>
</dbReference>